<evidence type="ECO:0000256" key="1">
    <source>
        <dbReference type="ARBA" id="ARBA00005417"/>
    </source>
</evidence>
<protein>
    <submittedName>
        <fullName evidence="6">ABC transporter</fullName>
    </submittedName>
</protein>
<evidence type="ECO:0000313" key="6">
    <source>
        <dbReference type="EMBL" id="AIU69186.1"/>
    </source>
</evidence>
<gene>
    <name evidence="6" type="ORF">TEU_01875</name>
</gene>
<dbReference type="PANTHER" id="PTHR43335:SF4">
    <property type="entry name" value="ABC TRANSPORTER, ATP-BINDING PROTEIN"/>
    <property type="match status" value="1"/>
</dbReference>
<dbReference type="EMBL" id="CP008887">
    <property type="protein sequence ID" value="AIU69186.1"/>
    <property type="molecule type" value="Genomic_DNA"/>
</dbReference>
<dbReference type="InterPro" id="IPR003593">
    <property type="entry name" value="AAA+_ATPase"/>
</dbReference>
<name>A0A097QRS8_9EURY</name>
<dbReference type="GO" id="GO:0005524">
    <property type="term" value="F:ATP binding"/>
    <property type="evidence" value="ECO:0007669"/>
    <property type="project" value="UniProtKB-KW"/>
</dbReference>
<evidence type="ECO:0000256" key="4">
    <source>
        <dbReference type="ARBA" id="ARBA00022840"/>
    </source>
</evidence>
<keyword evidence="2" id="KW-0813">Transport</keyword>
<evidence type="ECO:0000256" key="3">
    <source>
        <dbReference type="ARBA" id="ARBA00022741"/>
    </source>
</evidence>
<dbReference type="SUPFAM" id="SSF52540">
    <property type="entry name" value="P-loop containing nucleoside triphosphate hydrolases"/>
    <property type="match status" value="1"/>
</dbReference>
<dbReference type="PROSITE" id="PS00211">
    <property type="entry name" value="ABC_TRANSPORTER_1"/>
    <property type="match status" value="1"/>
</dbReference>
<dbReference type="GO" id="GO:0016887">
    <property type="term" value="F:ATP hydrolysis activity"/>
    <property type="evidence" value="ECO:0007669"/>
    <property type="project" value="InterPro"/>
</dbReference>
<dbReference type="STRING" id="1505907.TEU_01875"/>
<dbReference type="GeneID" id="25152181"/>
<dbReference type="HOGENOM" id="CLU_000604_1_2_2"/>
<dbReference type="RefSeq" id="WP_050002169.1">
    <property type="nucleotide sequence ID" value="NZ_CP008887.1"/>
</dbReference>
<dbReference type="OrthoDB" id="87732at2157"/>
<dbReference type="PROSITE" id="PS50893">
    <property type="entry name" value="ABC_TRANSPORTER_2"/>
    <property type="match status" value="1"/>
</dbReference>
<dbReference type="Proteomes" id="UP000029980">
    <property type="component" value="Chromosome"/>
</dbReference>
<comment type="similarity">
    <text evidence="1">Belongs to the ABC transporter superfamily.</text>
</comment>
<dbReference type="InterPro" id="IPR025302">
    <property type="entry name" value="DrrA1/2-like_C"/>
</dbReference>
<dbReference type="KEGG" id="teu:TEU_01875"/>
<dbReference type="InterPro" id="IPR017871">
    <property type="entry name" value="ABC_transporter-like_CS"/>
</dbReference>
<keyword evidence="7" id="KW-1185">Reference proteome</keyword>
<sequence length="305" mass="34354">MLRVENLVKVYKDVRALDGLNLEVKPGQVYGFLGPNGAGKSTTILSTLGLIFPQEGRIELFGEEVFRDGRFDEGRLVKAKARVGYMPEHATLWDFLTPEQTLDVIADAFGIPRAEKEKRIGELLDLVGLKEVRNRKVGKFSKGMRQRLLLAQALINDPELLILDEPMTGLDPKGIAEFKEIIREQRKAGKTVFFSSHILAHVEEVCDTVGVIVKGKLRLKDSIENIKREFLRKAGYTIIIETNKPVDWGSVEWSVAPLGENKYRVVASRDVREEIHDFVAGQGAKILTMQVKEPSLEEIFLKMVQ</sequence>
<organism evidence="6 7">
    <name type="scientific">Thermococcus eurythermalis</name>
    <dbReference type="NCBI Taxonomy" id="1505907"/>
    <lineage>
        <taxon>Archaea</taxon>
        <taxon>Methanobacteriati</taxon>
        <taxon>Methanobacteriota</taxon>
        <taxon>Thermococci</taxon>
        <taxon>Thermococcales</taxon>
        <taxon>Thermococcaceae</taxon>
        <taxon>Thermococcus</taxon>
    </lineage>
</organism>
<reference evidence="6 7" key="1">
    <citation type="journal article" date="2015" name="Int. J. Syst. Evol. Microbiol.">
        <title>Thermococcus eurythermalis sp. nov., a conditional piezophilic hyperthermophilic archaeon with a wide temperature range isolated from an oil-immersed chimney in the Guaymas Basin.</title>
        <authorList>
            <person name="Zhao W."/>
            <person name="Zeng X."/>
            <person name="Xiao X."/>
        </authorList>
    </citation>
    <scope>NUCLEOTIDE SEQUENCE [LARGE SCALE GENOMIC DNA]</scope>
    <source>
        <strain evidence="6 7">A501</strain>
    </source>
</reference>
<dbReference type="PANTHER" id="PTHR43335">
    <property type="entry name" value="ABC TRANSPORTER, ATP-BINDING PROTEIN"/>
    <property type="match status" value="1"/>
</dbReference>
<keyword evidence="4" id="KW-0067">ATP-binding</keyword>
<accession>A0A097QRS8</accession>
<dbReference type="InterPro" id="IPR027417">
    <property type="entry name" value="P-loop_NTPase"/>
</dbReference>
<evidence type="ECO:0000256" key="2">
    <source>
        <dbReference type="ARBA" id="ARBA00022448"/>
    </source>
</evidence>
<proteinExistence type="inferred from homology"/>
<evidence type="ECO:0000313" key="7">
    <source>
        <dbReference type="Proteomes" id="UP000029980"/>
    </source>
</evidence>
<dbReference type="InterPro" id="IPR003439">
    <property type="entry name" value="ABC_transporter-like_ATP-bd"/>
</dbReference>
<dbReference type="AlphaFoldDB" id="A0A097QRS8"/>
<dbReference type="CDD" id="cd03230">
    <property type="entry name" value="ABC_DR_subfamily_A"/>
    <property type="match status" value="1"/>
</dbReference>
<evidence type="ECO:0000259" key="5">
    <source>
        <dbReference type="PROSITE" id="PS50893"/>
    </source>
</evidence>
<dbReference type="SMART" id="SM00382">
    <property type="entry name" value="AAA"/>
    <property type="match status" value="1"/>
</dbReference>
<dbReference type="Pfam" id="PF00005">
    <property type="entry name" value="ABC_tran"/>
    <property type="match status" value="1"/>
</dbReference>
<keyword evidence="3" id="KW-0547">Nucleotide-binding</keyword>
<dbReference type="Pfam" id="PF13732">
    <property type="entry name" value="DrrA1-3_C"/>
    <property type="match status" value="1"/>
</dbReference>
<dbReference type="Gene3D" id="3.40.50.300">
    <property type="entry name" value="P-loop containing nucleotide triphosphate hydrolases"/>
    <property type="match status" value="1"/>
</dbReference>
<feature type="domain" description="ABC transporter" evidence="5">
    <location>
        <begin position="2"/>
        <end position="239"/>
    </location>
</feature>